<protein>
    <recommendedName>
        <fullName evidence="2">DUF4283 domain-containing protein</fullName>
    </recommendedName>
</protein>
<dbReference type="EMBL" id="BPVZ01000034">
    <property type="protein sequence ID" value="GKV11614.1"/>
    <property type="molecule type" value="Genomic_DNA"/>
</dbReference>
<feature type="region of interest" description="Disordered" evidence="1">
    <location>
        <begin position="289"/>
        <end position="346"/>
    </location>
</feature>
<feature type="compositionally biased region" description="Polar residues" evidence="1">
    <location>
        <begin position="53"/>
        <end position="85"/>
    </location>
</feature>
<gene>
    <name evidence="3" type="ORF">SLEP1_g22856</name>
</gene>
<feature type="domain" description="DUF4283" evidence="2">
    <location>
        <begin position="149"/>
        <end position="224"/>
    </location>
</feature>
<name>A0AAV5JAM5_9ROSI</name>
<accession>A0AAV5JAM5</accession>
<dbReference type="InterPro" id="IPR025558">
    <property type="entry name" value="DUF4283"/>
</dbReference>
<dbReference type="AlphaFoldDB" id="A0AAV5JAM5"/>
<dbReference type="Pfam" id="PF14111">
    <property type="entry name" value="DUF4283"/>
    <property type="match status" value="1"/>
</dbReference>
<dbReference type="PANTHER" id="PTHR31286">
    <property type="entry name" value="GLYCINE-RICH CELL WALL STRUCTURAL PROTEIN 1.8-LIKE"/>
    <property type="match status" value="1"/>
</dbReference>
<feature type="compositionally biased region" description="Polar residues" evidence="1">
    <location>
        <begin position="305"/>
        <end position="322"/>
    </location>
</feature>
<sequence>MNVREKLSLFEHRQSSNSTSSPQELDLLARSTKKIKPSDLPPDSTMGEAPVGESSSTLVASSDAQMTDPVPSSTSSIPAQKGLSNPPTLSYRDKLLFEENPTIVSFATTPSYMDEDSDVDEDPDDPTPIVLLSKAEKKRIREPWMNSLIIKAFHPKPLGYNYIYPRIQAQWKPTGKWDFIDLGSDFFLVRFHVIEDLNRVIFGGSWFVGPYYLTIRRWEPDFDPLTALNSTTTTAIWARLPNLSADHYDPVTLQKIGNKVGTLLRVDARTADHTRGQYAQHKQMEDFGPWLLVERRKPRRRTTVPAPSSEKTSSRNKPSTSREVGAPTRKLGPKPASGSESSHSKQFNGNIVSAFNAEQDPNQFRPTFSTARPSQSMGNNGQKAKNLQWVSKKMSQDQDPNKEQGLSEPKEKQLTQRPVPTLAQSPTLMKSTPSGNPITSDSSLSFSPDNSIVEKSAPPHLTPPFQSTPVTSPNLSQVTHGPSQFSLPSPKPPDLPSERTPPNLPEICTTTNVGGCLTTRRELDNATNNSGLEGSDNNLQAGGYTGSIASHPTSHSFFESVGALSDSGSRVFRRRAQHRRGTKPYNPPNSDQFSLHASLDGHQLSGANGASSSGDQNSALIIHENRDGLRSTSAPLSFSSSEILIQGSDLLTANIGSNASPYTTGSIQPLTPVVIVRIV</sequence>
<reference evidence="3 4" key="1">
    <citation type="journal article" date="2021" name="Commun. Biol.">
        <title>The genome of Shorea leprosula (Dipterocarpaceae) highlights the ecological relevance of drought in aseasonal tropical rainforests.</title>
        <authorList>
            <person name="Ng K.K.S."/>
            <person name="Kobayashi M.J."/>
            <person name="Fawcett J.A."/>
            <person name="Hatakeyama M."/>
            <person name="Paape T."/>
            <person name="Ng C.H."/>
            <person name="Ang C.C."/>
            <person name="Tnah L.H."/>
            <person name="Lee C.T."/>
            <person name="Nishiyama T."/>
            <person name="Sese J."/>
            <person name="O'Brien M.J."/>
            <person name="Copetti D."/>
            <person name="Mohd Noor M.I."/>
            <person name="Ong R.C."/>
            <person name="Putra M."/>
            <person name="Sireger I.Z."/>
            <person name="Indrioko S."/>
            <person name="Kosugi Y."/>
            <person name="Izuno A."/>
            <person name="Isagi Y."/>
            <person name="Lee S.L."/>
            <person name="Shimizu K.K."/>
        </authorList>
    </citation>
    <scope>NUCLEOTIDE SEQUENCE [LARGE SCALE GENOMIC DNA]</scope>
    <source>
        <strain evidence="3">214</strain>
    </source>
</reference>
<feature type="compositionally biased region" description="Low complexity" evidence="1">
    <location>
        <begin position="440"/>
        <end position="451"/>
    </location>
</feature>
<evidence type="ECO:0000259" key="2">
    <source>
        <dbReference type="Pfam" id="PF14111"/>
    </source>
</evidence>
<feature type="region of interest" description="Disordered" evidence="1">
    <location>
        <begin position="576"/>
        <end position="596"/>
    </location>
</feature>
<feature type="compositionally biased region" description="Polar residues" evidence="1">
    <location>
        <begin position="415"/>
        <end position="439"/>
    </location>
</feature>
<feature type="region of interest" description="Disordered" evidence="1">
    <location>
        <begin position="1"/>
        <end position="85"/>
    </location>
</feature>
<organism evidence="3 4">
    <name type="scientific">Rubroshorea leprosula</name>
    <dbReference type="NCBI Taxonomy" id="152421"/>
    <lineage>
        <taxon>Eukaryota</taxon>
        <taxon>Viridiplantae</taxon>
        <taxon>Streptophyta</taxon>
        <taxon>Embryophyta</taxon>
        <taxon>Tracheophyta</taxon>
        <taxon>Spermatophyta</taxon>
        <taxon>Magnoliopsida</taxon>
        <taxon>eudicotyledons</taxon>
        <taxon>Gunneridae</taxon>
        <taxon>Pentapetalae</taxon>
        <taxon>rosids</taxon>
        <taxon>malvids</taxon>
        <taxon>Malvales</taxon>
        <taxon>Dipterocarpaceae</taxon>
        <taxon>Rubroshorea</taxon>
    </lineage>
</organism>
<feature type="compositionally biased region" description="Polar residues" evidence="1">
    <location>
        <begin position="361"/>
        <end position="389"/>
    </location>
</feature>
<evidence type="ECO:0000313" key="3">
    <source>
        <dbReference type="EMBL" id="GKV11614.1"/>
    </source>
</evidence>
<feature type="compositionally biased region" description="Basic and acidic residues" evidence="1">
    <location>
        <begin position="1"/>
        <end position="14"/>
    </location>
</feature>
<evidence type="ECO:0000313" key="4">
    <source>
        <dbReference type="Proteomes" id="UP001054252"/>
    </source>
</evidence>
<proteinExistence type="predicted"/>
<feature type="region of interest" description="Disordered" evidence="1">
    <location>
        <begin position="361"/>
        <end position="508"/>
    </location>
</feature>
<comment type="caution">
    <text evidence="3">The sequence shown here is derived from an EMBL/GenBank/DDBJ whole genome shotgun (WGS) entry which is preliminary data.</text>
</comment>
<dbReference type="PANTHER" id="PTHR31286:SF99">
    <property type="entry name" value="DUF4283 DOMAIN-CONTAINING PROTEIN"/>
    <property type="match status" value="1"/>
</dbReference>
<dbReference type="Proteomes" id="UP001054252">
    <property type="component" value="Unassembled WGS sequence"/>
</dbReference>
<feature type="compositionally biased region" description="Polar residues" evidence="1">
    <location>
        <begin position="464"/>
        <end position="485"/>
    </location>
</feature>
<dbReference type="InterPro" id="IPR040256">
    <property type="entry name" value="At4g02000-like"/>
</dbReference>
<keyword evidence="4" id="KW-1185">Reference proteome</keyword>
<evidence type="ECO:0000256" key="1">
    <source>
        <dbReference type="SAM" id="MobiDB-lite"/>
    </source>
</evidence>